<sequence>MASSNGSADRRGSRYARRIALFAGAIVLAIAAYSAAWHYFARQVEREARDAIAALNRDGLRAHCEELEAKGYPFRIGIFCRSLYYEDVNEGVSVRTGAFRSAAQIYQPARVVGEIDGPAAIVLPFGPAVELDWRVLRASARIATPLPNIFSSEGKDLVLARKEGAAGTVATASRTEFHARPAENDLQFAARFDDLAPGEAVAIDLPAVSGSISATLEDGVGRFLRGERELHGSSWQIDELLIGEAGGGARLSVSGTVSVGENGLIDAELRIEANEPARIATLAGQAFPPLKDQLEAASGLIAGLAGQPLPLRIKDGRVSLGFVRLGQIPAI</sequence>
<dbReference type="Pfam" id="PF09898">
    <property type="entry name" value="DUF2125"/>
    <property type="match status" value="1"/>
</dbReference>
<keyword evidence="1" id="KW-1133">Transmembrane helix</keyword>
<dbReference type="EMBL" id="CP030941">
    <property type="protein sequence ID" value="UUP17185.1"/>
    <property type="molecule type" value="Genomic_DNA"/>
</dbReference>
<proteinExistence type="predicted"/>
<evidence type="ECO:0000313" key="2">
    <source>
        <dbReference type="EMBL" id="UUP17185.1"/>
    </source>
</evidence>
<evidence type="ECO:0008006" key="4">
    <source>
        <dbReference type="Google" id="ProtNLM"/>
    </source>
</evidence>
<reference evidence="2 3" key="1">
    <citation type="submission" date="2018-07" db="EMBL/GenBank/DDBJ databases">
        <title>Genome sequence of Nitratireductor thuwali#1536.</title>
        <authorList>
            <person name="Michoud G."/>
            <person name="Merlino G."/>
            <person name="Sefrji F.O."/>
            <person name="Daffonchio D."/>
        </authorList>
    </citation>
    <scope>NUCLEOTIDE SEQUENCE [LARGE SCALE GENOMIC DNA]</scope>
    <source>
        <strain evidence="3">Nit1536</strain>
    </source>
</reference>
<dbReference type="Proteomes" id="UP001342418">
    <property type="component" value="Chromosome"/>
</dbReference>
<keyword evidence="1" id="KW-0812">Transmembrane</keyword>
<keyword evidence="1" id="KW-0472">Membrane</keyword>
<name>A0ABY5MJD4_9HYPH</name>
<dbReference type="RefSeq" id="WP_338529542.1">
    <property type="nucleotide sequence ID" value="NZ_CP030941.1"/>
</dbReference>
<evidence type="ECO:0000313" key="3">
    <source>
        <dbReference type="Proteomes" id="UP001342418"/>
    </source>
</evidence>
<feature type="transmembrane region" description="Helical" evidence="1">
    <location>
        <begin position="20"/>
        <end position="40"/>
    </location>
</feature>
<evidence type="ECO:0000256" key="1">
    <source>
        <dbReference type="SAM" id="Phobius"/>
    </source>
</evidence>
<keyword evidence="3" id="KW-1185">Reference proteome</keyword>
<accession>A0ABY5MJD4</accession>
<protein>
    <recommendedName>
        <fullName evidence="4">DUF2125 domain-containing protein</fullName>
    </recommendedName>
</protein>
<gene>
    <name evidence="2" type="ORF">NTH_01645</name>
</gene>
<organism evidence="2 3">
    <name type="scientific">Nitratireductor thuwali</name>
    <dbReference type="NCBI Taxonomy" id="2267699"/>
    <lineage>
        <taxon>Bacteria</taxon>
        <taxon>Pseudomonadati</taxon>
        <taxon>Pseudomonadota</taxon>
        <taxon>Alphaproteobacteria</taxon>
        <taxon>Hyphomicrobiales</taxon>
        <taxon>Phyllobacteriaceae</taxon>
        <taxon>Nitratireductor</taxon>
    </lineage>
</organism>
<dbReference type="InterPro" id="IPR018666">
    <property type="entry name" value="DUF2125"/>
</dbReference>